<dbReference type="HOGENOM" id="CLU_2112268_0_0_1"/>
<evidence type="ECO:0000256" key="2">
    <source>
        <dbReference type="ARBA" id="ARBA00023242"/>
    </source>
</evidence>
<evidence type="ECO:0000313" key="3">
    <source>
        <dbReference type="EnsemblPlants" id="Bo2g066840.1"/>
    </source>
</evidence>
<reference evidence="3 4" key="1">
    <citation type="journal article" date="2014" name="Genome Biol.">
        <title>Transcriptome and methylome profiling reveals relics of genome dominance in the mesopolyploid Brassica oleracea.</title>
        <authorList>
            <person name="Parkin I.A."/>
            <person name="Koh C."/>
            <person name="Tang H."/>
            <person name="Robinson S.J."/>
            <person name="Kagale S."/>
            <person name="Clarke W.E."/>
            <person name="Town C.D."/>
            <person name="Nixon J."/>
            <person name="Krishnakumar V."/>
            <person name="Bidwell S.L."/>
            <person name="Denoeud F."/>
            <person name="Belcram H."/>
            <person name="Links M.G."/>
            <person name="Just J."/>
            <person name="Clarke C."/>
            <person name="Bender T."/>
            <person name="Huebert T."/>
            <person name="Mason A.S."/>
            <person name="Pires J.C."/>
            <person name="Barker G."/>
            <person name="Moore J."/>
            <person name="Walley P.G."/>
            <person name="Manoli S."/>
            <person name="Batley J."/>
            <person name="Edwards D."/>
            <person name="Nelson M.N."/>
            <person name="Wang X."/>
            <person name="Paterson A.H."/>
            <person name="King G."/>
            <person name="Bancroft I."/>
            <person name="Chalhoub B."/>
            <person name="Sharpe A.G."/>
        </authorList>
    </citation>
    <scope>NUCLEOTIDE SEQUENCE</scope>
    <source>
        <strain evidence="3 4">cv. TO1000</strain>
    </source>
</reference>
<comment type="subcellular location">
    <subcellularLocation>
        <location evidence="1">Nucleus</location>
    </subcellularLocation>
</comment>
<evidence type="ECO:0000313" key="4">
    <source>
        <dbReference type="Proteomes" id="UP000032141"/>
    </source>
</evidence>
<accession>A0A0D3API7</accession>
<keyword evidence="4" id="KW-1185">Reference proteome</keyword>
<dbReference type="Gramene" id="Bo2g066840.1">
    <property type="protein sequence ID" value="Bo2g066840.1"/>
    <property type="gene ID" value="Bo2g066840"/>
</dbReference>
<dbReference type="GO" id="GO:0005634">
    <property type="term" value="C:nucleus"/>
    <property type="evidence" value="ECO:0007669"/>
    <property type="project" value="UniProtKB-SubCell"/>
</dbReference>
<organism evidence="3 4">
    <name type="scientific">Brassica oleracea var. oleracea</name>
    <dbReference type="NCBI Taxonomy" id="109376"/>
    <lineage>
        <taxon>Eukaryota</taxon>
        <taxon>Viridiplantae</taxon>
        <taxon>Streptophyta</taxon>
        <taxon>Embryophyta</taxon>
        <taxon>Tracheophyta</taxon>
        <taxon>Spermatophyta</taxon>
        <taxon>Magnoliopsida</taxon>
        <taxon>eudicotyledons</taxon>
        <taxon>Gunneridae</taxon>
        <taxon>Pentapetalae</taxon>
        <taxon>rosids</taxon>
        <taxon>malvids</taxon>
        <taxon>Brassicales</taxon>
        <taxon>Brassicaceae</taxon>
        <taxon>Brassiceae</taxon>
        <taxon>Brassica</taxon>
    </lineage>
</organism>
<dbReference type="STRING" id="109376.A0A0D3API7"/>
<evidence type="ECO:0000256" key="1">
    <source>
        <dbReference type="ARBA" id="ARBA00004123"/>
    </source>
</evidence>
<protein>
    <submittedName>
        <fullName evidence="3">Uncharacterized protein</fullName>
    </submittedName>
</protein>
<keyword evidence="2" id="KW-0539">Nucleus</keyword>
<reference evidence="3" key="2">
    <citation type="submission" date="2015-03" db="UniProtKB">
        <authorList>
            <consortium name="EnsemblPlants"/>
        </authorList>
    </citation>
    <scope>IDENTIFICATION</scope>
</reference>
<dbReference type="Gene3D" id="1.20.1160.11">
    <property type="entry name" value="Paired amphipathic helix"/>
    <property type="match status" value="1"/>
</dbReference>
<dbReference type="GO" id="GO:0006355">
    <property type="term" value="P:regulation of DNA-templated transcription"/>
    <property type="evidence" value="ECO:0007669"/>
    <property type="project" value="InterPro"/>
</dbReference>
<dbReference type="eggNOG" id="KOG4204">
    <property type="taxonomic scope" value="Eukaryota"/>
</dbReference>
<dbReference type="SUPFAM" id="SSF47762">
    <property type="entry name" value="PAH2 domain"/>
    <property type="match status" value="1"/>
</dbReference>
<dbReference type="EnsemblPlants" id="Bo2g066840.1">
    <property type="protein sequence ID" value="Bo2g066840.1"/>
    <property type="gene ID" value="Bo2g066840"/>
</dbReference>
<dbReference type="Proteomes" id="UP000032141">
    <property type="component" value="Chromosome C2"/>
</dbReference>
<dbReference type="InterPro" id="IPR036600">
    <property type="entry name" value="PAH_sf"/>
</dbReference>
<proteinExistence type="predicted"/>
<dbReference type="AlphaFoldDB" id="A0A0D3API7"/>
<sequence length="115" mass="12755">MTATGKVMELIASKTSFSTVKKKLTIRDDDSPEITNQAREGVSFLISIQAALSAISCGLKLTFVMTGHVQQLAFVDRVKVKLDTSEYQEFLRYLDLFSKKIISQPELHSLVCLAA</sequence>
<dbReference type="OMA" id="KLTFVMT"/>
<name>A0A0D3API7_BRAOL</name>